<sequence>MSFPALAIPDATTARLKTKSIAMAESNHSGSTSSSNNDASVKRLERPSTGGKERKLSSSQLELNRCLETENIDSEPLLKQYSCAWHRDGSLLIQGHLYITANYVCFYSSILGWETKLVIKCREVIQIFKQKTALIIPNAISITTLQHEFFFTSFIHRNSAFRVLQCTWKSSMNGINLTKPDLIRMIQSKKEGGENGSLRGDGSANNLILTTTDNEEDLLSTGGSNEDISRGTGSTSMISDPDQTDNSSIKLRVGNTRLESTSDDTETDSCLNTQSVTSTGSTTFTTDGLEEAGSLKRSLSLMRLNSEEFGVLEEVDGAATPNKDSKSEGSPDASVGRDNLSQLVQIGGYGVSYSQLINTLIIVLITVLVFSMLILLCKLSQLDPNLKAWLSWQPWCQVICS</sequence>
<keyword evidence="2" id="KW-0472">Membrane</keyword>
<dbReference type="InterPro" id="IPR051482">
    <property type="entry name" value="Cholesterol_transport"/>
</dbReference>
<dbReference type="EnsemblMetazoa" id="Aqu2.1.23390_001">
    <property type="protein sequence ID" value="Aqu2.1.23390_001"/>
    <property type="gene ID" value="Aqu2.1.23390"/>
</dbReference>
<dbReference type="InParanoid" id="A0A1X7U6J7"/>
<dbReference type="InterPro" id="IPR011993">
    <property type="entry name" value="PH-like_dom_sf"/>
</dbReference>
<dbReference type="OrthoDB" id="2162691at2759"/>
<dbReference type="GO" id="GO:0005886">
    <property type="term" value="C:plasma membrane"/>
    <property type="evidence" value="ECO:0007669"/>
    <property type="project" value="TreeGrafter"/>
</dbReference>
<dbReference type="EnsemblMetazoa" id="XM_003388821.3">
    <property type="protein sequence ID" value="XP_003388869.2"/>
    <property type="gene ID" value="LOC100636715"/>
</dbReference>
<keyword evidence="2" id="KW-0812">Transmembrane</keyword>
<dbReference type="GO" id="GO:0032934">
    <property type="term" value="F:sterol binding"/>
    <property type="evidence" value="ECO:0007669"/>
    <property type="project" value="TreeGrafter"/>
</dbReference>
<dbReference type="PANTHER" id="PTHR23319">
    <property type="entry name" value="GRAM DOMAIN CONTAINING 1B, ISOFORM E"/>
    <property type="match status" value="1"/>
</dbReference>
<organism evidence="4">
    <name type="scientific">Amphimedon queenslandica</name>
    <name type="common">Sponge</name>
    <dbReference type="NCBI Taxonomy" id="400682"/>
    <lineage>
        <taxon>Eukaryota</taxon>
        <taxon>Metazoa</taxon>
        <taxon>Porifera</taxon>
        <taxon>Demospongiae</taxon>
        <taxon>Heteroscleromorpha</taxon>
        <taxon>Haplosclerida</taxon>
        <taxon>Niphatidae</taxon>
        <taxon>Amphimedon</taxon>
    </lineage>
</organism>
<feature type="transmembrane region" description="Helical" evidence="2">
    <location>
        <begin position="356"/>
        <end position="377"/>
    </location>
</feature>
<reference evidence="4" key="2">
    <citation type="submission" date="2017-05" db="UniProtKB">
        <authorList>
            <consortium name="EnsemblMetazoa"/>
        </authorList>
    </citation>
    <scope>IDENTIFICATION</scope>
</reference>
<evidence type="ECO:0000256" key="2">
    <source>
        <dbReference type="SAM" id="Phobius"/>
    </source>
</evidence>
<dbReference type="Pfam" id="PF02893">
    <property type="entry name" value="GRAM"/>
    <property type="match status" value="1"/>
</dbReference>
<feature type="compositionally biased region" description="Low complexity" evidence="1">
    <location>
        <begin position="26"/>
        <end position="39"/>
    </location>
</feature>
<dbReference type="Gene3D" id="2.30.29.30">
    <property type="entry name" value="Pleckstrin-homology domain (PH domain)/Phosphotyrosine-binding domain (PTB)"/>
    <property type="match status" value="1"/>
</dbReference>
<dbReference type="GO" id="GO:0140268">
    <property type="term" value="C:endoplasmic reticulum-plasma membrane contact site"/>
    <property type="evidence" value="ECO:0007669"/>
    <property type="project" value="TreeGrafter"/>
</dbReference>
<dbReference type="KEGG" id="aqu:100636715"/>
<dbReference type="CDD" id="cd13220">
    <property type="entry name" value="PH-GRAM_GRAMDC"/>
    <property type="match status" value="1"/>
</dbReference>
<protein>
    <recommendedName>
        <fullName evidence="3">GRAM domain-containing protein</fullName>
    </recommendedName>
</protein>
<evidence type="ECO:0000256" key="1">
    <source>
        <dbReference type="SAM" id="MobiDB-lite"/>
    </source>
</evidence>
<reference evidence="5" key="1">
    <citation type="journal article" date="2010" name="Nature">
        <title>The Amphimedon queenslandica genome and the evolution of animal complexity.</title>
        <authorList>
            <person name="Srivastava M."/>
            <person name="Simakov O."/>
            <person name="Chapman J."/>
            <person name="Fahey B."/>
            <person name="Gauthier M.E."/>
            <person name="Mitros T."/>
            <person name="Richards G.S."/>
            <person name="Conaco C."/>
            <person name="Dacre M."/>
            <person name="Hellsten U."/>
            <person name="Larroux C."/>
            <person name="Putnam N.H."/>
            <person name="Stanke M."/>
            <person name="Adamska M."/>
            <person name="Darling A."/>
            <person name="Degnan S.M."/>
            <person name="Oakley T.H."/>
            <person name="Plachetzki D.C."/>
            <person name="Zhai Y."/>
            <person name="Adamski M."/>
            <person name="Calcino A."/>
            <person name="Cummins S.F."/>
            <person name="Goodstein D.M."/>
            <person name="Harris C."/>
            <person name="Jackson D.J."/>
            <person name="Leys S.P."/>
            <person name="Shu S."/>
            <person name="Woodcroft B.J."/>
            <person name="Vervoort M."/>
            <person name="Kosik K.S."/>
            <person name="Manning G."/>
            <person name="Degnan B.M."/>
            <person name="Rokhsar D.S."/>
        </authorList>
    </citation>
    <scope>NUCLEOTIDE SEQUENCE [LARGE SCALE GENOMIC DNA]</scope>
</reference>
<dbReference type="STRING" id="400682.A0A1X7U6J7"/>
<feature type="domain" description="GRAM" evidence="3">
    <location>
        <begin position="70"/>
        <end position="131"/>
    </location>
</feature>
<dbReference type="AlphaFoldDB" id="A0A1X7U6J7"/>
<dbReference type="SMART" id="SM00568">
    <property type="entry name" value="GRAM"/>
    <property type="match status" value="1"/>
</dbReference>
<feature type="region of interest" description="Disordered" evidence="1">
    <location>
        <begin position="214"/>
        <end position="287"/>
    </location>
</feature>
<dbReference type="GO" id="GO:0005789">
    <property type="term" value="C:endoplasmic reticulum membrane"/>
    <property type="evidence" value="ECO:0007669"/>
    <property type="project" value="TreeGrafter"/>
</dbReference>
<accession>A0A1X7U6J7</accession>
<keyword evidence="5" id="KW-1185">Reference proteome</keyword>
<evidence type="ECO:0000259" key="3">
    <source>
        <dbReference type="SMART" id="SM00568"/>
    </source>
</evidence>
<dbReference type="GO" id="GO:0120015">
    <property type="term" value="F:sterol transfer activity"/>
    <property type="evidence" value="ECO:0007669"/>
    <property type="project" value="TreeGrafter"/>
</dbReference>
<dbReference type="InterPro" id="IPR004182">
    <property type="entry name" value="GRAM"/>
</dbReference>
<feature type="compositionally biased region" description="Low complexity" evidence="1">
    <location>
        <begin position="273"/>
        <end position="286"/>
    </location>
</feature>
<name>A0A1X7U6J7_AMPQE</name>
<gene>
    <name evidence="4" type="primary">100636715</name>
</gene>
<proteinExistence type="predicted"/>
<feature type="compositionally biased region" description="Basic and acidic residues" evidence="1">
    <location>
        <begin position="40"/>
        <end position="56"/>
    </location>
</feature>
<keyword evidence="2" id="KW-1133">Transmembrane helix</keyword>
<evidence type="ECO:0000313" key="5">
    <source>
        <dbReference type="Proteomes" id="UP000007879"/>
    </source>
</evidence>
<evidence type="ECO:0000313" key="4">
    <source>
        <dbReference type="EnsemblMetazoa" id="Aqu2.1.23390_001"/>
    </source>
</evidence>
<dbReference type="PANTHER" id="PTHR23319:SF4">
    <property type="entry name" value="GRAM DOMAIN CONTAINING 1B, ISOFORM E"/>
    <property type="match status" value="1"/>
</dbReference>
<feature type="compositionally biased region" description="Polar residues" evidence="1">
    <location>
        <begin position="221"/>
        <end position="238"/>
    </location>
</feature>
<dbReference type="eggNOG" id="KOG1032">
    <property type="taxonomic scope" value="Eukaryota"/>
</dbReference>
<dbReference type="GO" id="GO:0032366">
    <property type="term" value="P:intracellular sterol transport"/>
    <property type="evidence" value="ECO:0007669"/>
    <property type="project" value="TreeGrafter"/>
</dbReference>
<feature type="region of interest" description="Disordered" evidence="1">
    <location>
        <begin position="25"/>
        <end position="57"/>
    </location>
</feature>
<dbReference type="Proteomes" id="UP000007879">
    <property type="component" value="Unassembled WGS sequence"/>
</dbReference>